<dbReference type="InterPro" id="IPR045247">
    <property type="entry name" value="Oye-like"/>
</dbReference>
<dbReference type="CDD" id="cd02933">
    <property type="entry name" value="OYE_like_FMN"/>
    <property type="match status" value="1"/>
</dbReference>
<evidence type="ECO:0000256" key="5">
    <source>
        <dbReference type="ARBA" id="ARBA00022857"/>
    </source>
</evidence>
<gene>
    <name evidence="9" type="primary">LOC105111689</name>
</gene>
<organism evidence="8 9">
    <name type="scientific">Populus euphratica</name>
    <name type="common">Euphrates poplar</name>
    <dbReference type="NCBI Taxonomy" id="75702"/>
    <lineage>
        <taxon>Eukaryota</taxon>
        <taxon>Viridiplantae</taxon>
        <taxon>Streptophyta</taxon>
        <taxon>Embryophyta</taxon>
        <taxon>Tracheophyta</taxon>
        <taxon>Spermatophyta</taxon>
        <taxon>Magnoliopsida</taxon>
        <taxon>eudicotyledons</taxon>
        <taxon>Gunneridae</taxon>
        <taxon>Pentapetalae</taxon>
        <taxon>rosids</taxon>
        <taxon>fabids</taxon>
        <taxon>Malpighiales</taxon>
        <taxon>Salicaceae</taxon>
        <taxon>Saliceae</taxon>
        <taxon>Populus</taxon>
    </lineage>
</organism>
<dbReference type="FunFam" id="3.20.20.70:FF:000073">
    <property type="entry name" value="12-oxophytodienoate reductase 3"/>
    <property type="match status" value="1"/>
</dbReference>
<keyword evidence="5" id="KW-0521">NADP</keyword>
<dbReference type="GO" id="GO:0016629">
    <property type="term" value="F:12-oxophytodienoate reductase activity"/>
    <property type="evidence" value="ECO:0007669"/>
    <property type="project" value="UniProtKB-ARBA"/>
</dbReference>
<proteinExistence type="inferred from homology"/>
<dbReference type="AlphaFoldDB" id="A0AAJ6X4T8"/>
<dbReference type="InterPro" id="IPR001155">
    <property type="entry name" value="OxRdtase_FMN_N"/>
</dbReference>
<dbReference type="KEGG" id="peu:105111689"/>
<keyword evidence="3" id="KW-0285">Flavoprotein</keyword>
<comment type="similarity">
    <text evidence="2">Belongs to the NADH:flavin oxidoreductase/NADH oxidase family.</text>
</comment>
<keyword evidence="4" id="KW-0288">FMN</keyword>
<dbReference type="InterPro" id="IPR013785">
    <property type="entry name" value="Aldolase_TIM"/>
</dbReference>
<dbReference type="GO" id="GO:0010181">
    <property type="term" value="F:FMN binding"/>
    <property type="evidence" value="ECO:0007669"/>
    <property type="project" value="InterPro"/>
</dbReference>
<feature type="domain" description="NADH:flavin oxidoreductase/NADH oxidase N-terminal" evidence="7">
    <location>
        <begin position="21"/>
        <end position="353"/>
    </location>
</feature>
<reference evidence="9" key="1">
    <citation type="submission" date="2025-08" db="UniProtKB">
        <authorList>
            <consortium name="RefSeq"/>
        </authorList>
    </citation>
    <scope>IDENTIFICATION</scope>
</reference>
<evidence type="ECO:0000313" key="8">
    <source>
        <dbReference type="Proteomes" id="UP000694918"/>
    </source>
</evidence>
<evidence type="ECO:0000256" key="3">
    <source>
        <dbReference type="ARBA" id="ARBA00022630"/>
    </source>
</evidence>
<evidence type="ECO:0000313" key="9">
    <source>
        <dbReference type="RefSeq" id="XP_011005431.1"/>
    </source>
</evidence>
<evidence type="ECO:0000256" key="2">
    <source>
        <dbReference type="ARBA" id="ARBA00005979"/>
    </source>
</evidence>
<dbReference type="SUPFAM" id="SSF51395">
    <property type="entry name" value="FMN-linked oxidoreductases"/>
    <property type="match status" value="1"/>
</dbReference>
<dbReference type="GeneID" id="105111689"/>
<protein>
    <submittedName>
        <fullName evidence="9">12-oxophytodienoate reductase 11</fullName>
    </submittedName>
</protein>
<dbReference type="Pfam" id="PF00724">
    <property type="entry name" value="Oxidored_FMN"/>
    <property type="match status" value="1"/>
</dbReference>
<dbReference type="Gene3D" id="3.20.20.70">
    <property type="entry name" value="Aldolase class I"/>
    <property type="match status" value="1"/>
</dbReference>
<comment type="cofactor">
    <cofactor evidence="1">
        <name>FMN</name>
        <dbReference type="ChEBI" id="CHEBI:58210"/>
    </cofactor>
</comment>
<evidence type="ECO:0000256" key="6">
    <source>
        <dbReference type="ARBA" id="ARBA00023002"/>
    </source>
</evidence>
<accession>A0AAJ6X4T8</accession>
<evidence type="ECO:0000256" key="4">
    <source>
        <dbReference type="ARBA" id="ARBA00022643"/>
    </source>
</evidence>
<name>A0AAJ6X4T8_POPEU</name>
<dbReference type="Proteomes" id="UP000694918">
    <property type="component" value="Unplaced"/>
</dbReference>
<dbReference type="PANTHER" id="PTHR22893">
    <property type="entry name" value="NADH OXIDOREDUCTASE-RELATED"/>
    <property type="match status" value="1"/>
</dbReference>
<keyword evidence="8" id="KW-1185">Reference proteome</keyword>
<dbReference type="RefSeq" id="XP_011005431.1">
    <property type="nucleotide sequence ID" value="XM_011007129.1"/>
</dbReference>
<evidence type="ECO:0000256" key="1">
    <source>
        <dbReference type="ARBA" id="ARBA00001917"/>
    </source>
</evidence>
<sequence length="381" mass="42517">METKMHQEEEKSNNHAEAAPLLTPYKMGKFILSHRIVLAPLTRQRSYNNVPQPHAILYYSQRTTKGGLLIAEATGISDTAQGYPDTPGIWTKEQVEAWKPIVDAVHAKGGIFFCQLWHVGRVSNRDFQPNGQAPISCTDKPLAPQLRANGIDAVEFTTPRRLRTDEIPHVVNDYIIAARNAMEAGFDGVEIHGAHGYLIDQFMKDQVNDRTDQYGGSLENRCQFSLEVVGAVVDEIGVDRVGIRLSPYANYGQAGDSNPGALGLYMVESLNKYGILYCHMVEPRMKTVGERVECPHSLLPMRKAFNGTFIVAGGYDREEGNKAVAENYSDLVAYGRVFLANPDLPRRFELDAPLNKYNRSTFYTPDPVIGYTDYPFLEPTA</sequence>
<evidence type="ECO:0000259" key="7">
    <source>
        <dbReference type="Pfam" id="PF00724"/>
    </source>
</evidence>
<keyword evidence="6" id="KW-0560">Oxidoreductase</keyword>
<dbReference type="PANTHER" id="PTHR22893:SF113">
    <property type="entry name" value="12-OXOPHYTODIENOATE REDUCTASE 13-RELATED"/>
    <property type="match status" value="1"/>
</dbReference>